<dbReference type="AntiFam" id="ANF00158">
    <property type="entry name" value="Shadow ORF (opposite ftsK2)"/>
</dbReference>
<dbReference type="Proteomes" id="UP000326437">
    <property type="component" value="Unassembled WGS sequence"/>
</dbReference>
<sequence>MDARSPSLLGNTGDQFFNFLADDHHHVGKFVDHYHDGRQLHQQRCFVVNAFALVQRIDKWLAGILGVLDLLVEAGEVTHAHFGHQLIAALHLGNAPAQGVGGVLHVRYNRAQQVRDAFVDRQFKHFRVDHDQLGVFRARLEQDRQDHGVNAYRLTRTGSTGYQQVRHFRQVGDHRPPTNVMAQGQSYRRLGVIVLRGRQHFGEAHDLAVFVGNLDTDGGFARNDLNHPHTGHGQRAREVLGQVGNAADLYASSRLNFVTGNHRARVDGIHRHFDAEFLELDFQQVANGRQGFGGIIELFFLGRIQNRDRRQGTFNRAVHKQRRLFLFLHALARLGRLGRCRGNHCRHVFFTLGHVLAQRLLALDQALFGLGLLTLVGNAWRDHFIDPGIHFAQLGLQLLALVTFGPPTVGRALDQLEQVEGDLARHVHDLEP</sequence>
<name>A0A5E6ZCR4_PSEFL</name>
<protein>
    <recommendedName>
        <fullName evidence="3">NAD-specific glutamate dehydrogenase</fullName>
    </recommendedName>
</protein>
<gene>
    <name evidence="1" type="ORF">PS685_04435</name>
</gene>
<organism evidence="1 2">
    <name type="scientific">Pseudomonas fluorescens</name>
    <dbReference type="NCBI Taxonomy" id="294"/>
    <lineage>
        <taxon>Bacteria</taxon>
        <taxon>Pseudomonadati</taxon>
        <taxon>Pseudomonadota</taxon>
        <taxon>Gammaproteobacteria</taxon>
        <taxon>Pseudomonadales</taxon>
        <taxon>Pseudomonadaceae</taxon>
        <taxon>Pseudomonas</taxon>
    </lineage>
</organism>
<proteinExistence type="predicted"/>
<dbReference type="AlphaFoldDB" id="A0A5E6ZCR4"/>
<evidence type="ECO:0008006" key="3">
    <source>
        <dbReference type="Google" id="ProtNLM"/>
    </source>
</evidence>
<reference evidence="1 2" key="1">
    <citation type="submission" date="2019-09" db="EMBL/GenBank/DDBJ databases">
        <authorList>
            <person name="Chandra G."/>
            <person name="Truman W A."/>
        </authorList>
    </citation>
    <scope>NUCLEOTIDE SEQUENCE [LARGE SCALE GENOMIC DNA]</scope>
    <source>
        <strain evidence="1">PS685</strain>
    </source>
</reference>
<evidence type="ECO:0000313" key="2">
    <source>
        <dbReference type="Proteomes" id="UP000326437"/>
    </source>
</evidence>
<accession>A0A5E6ZCR4</accession>
<dbReference type="EMBL" id="CABVHO010000092">
    <property type="protein sequence ID" value="VVN63776.1"/>
    <property type="molecule type" value="Genomic_DNA"/>
</dbReference>
<evidence type="ECO:0000313" key="1">
    <source>
        <dbReference type="EMBL" id="VVN63776.1"/>
    </source>
</evidence>